<evidence type="ECO:0000313" key="3">
    <source>
        <dbReference type="EMBL" id="KAJ5246806.1"/>
    </source>
</evidence>
<dbReference type="GO" id="GO:0003677">
    <property type="term" value="F:DNA binding"/>
    <property type="evidence" value="ECO:0007669"/>
    <property type="project" value="InterPro"/>
</dbReference>
<accession>A0A9W9PIX4</accession>
<evidence type="ECO:0000256" key="1">
    <source>
        <dbReference type="SAM" id="MobiDB-lite"/>
    </source>
</evidence>
<reference evidence="3" key="1">
    <citation type="submission" date="2022-11" db="EMBL/GenBank/DDBJ databases">
        <authorList>
            <person name="Petersen C."/>
        </authorList>
    </citation>
    <scope>NUCLEOTIDE SEQUENCE</scope>
    <source>
        <strain evidence="3">IBT 19713</strain>
    </source>
</reference>
<feature type="domain" description="Transposase Tc1-like" evidence="2">
    <location>
        <begin position="91"/>
        <end position="136"/>
    </location>
</feature>
<keyword evidence="4" id="KW-1185">Reference proteome</keyword>
<feature type="region of interest" description="Disordered" evidence="1">
    <location>
        <begin position="121"/>
        <end position="149"/>
    </location>
</feature>
<evidence type="ECO:0000259" key="2">
    <source>
        <dbReference type="Pfam" id="PF01498"/>
    </source>
</evidence>
<dbReference type="GeneID" id="83198389"/>
<gene>
    <name evidence="3" type="ORF">N7468_001789</name>
</gene>
<evidence type="ECO:0000313" key="4">
    <source>
        <dbReference type="Proteomes" id="UP001150941"/>
    </source>
</evidence>
<feature type="compositionally biased region" description="Basic and acidic residues" evidence="1">
    <location>
        <begin position="140"/>
        <end position="149"/>
    </location>
</feature>
<dbReference type="RefSeq" id="XP_058334227.1">
    <property type="nucleotide sequence ID" value="XM_058471086.1"/>
</dbReference>
<name>A0A9W9PIX4_9EURO</name>
<proteinExistence type="predicted"/>
<dbReference type="InterPro" id="IPR002492">
    <property type="entry name" value="Transposase_Tc1-like"/>
</dbReference>
<sequence length="149" mass="16518">MPSKPILRTAILTLKAVGFTSEQTAAKLNITTSQVNSAIRKAQKKGFDLNQARTGTLVLEDEYVFDDDRSGRPRKQEDLTELILSKARIDRNCDHIAMELTAEGHSVSATTVWRVLKKNGLDKTEPTRKPGLTDENPNSTDKHPDSSVD</sequence>
<dbReference type="GO" id="GO:0015074">
    <property type="term" value="P:DNA integration"/>
    <property type="evidence" value="ECO:0007669"/>
    <property type="project" value="InterPro"/>
</dbReference>
<dbReference type="AlphaFoldDB" id="A0A9W9PIX4"/>
<comment type="caution">
    <text evidence="3">The sequence shown here is derived from an EMBL/GenBank/DDBJ whole genome shotgun (WGS) entry which is preliminary data.</text>
</comment>
<dbReference type="Pfam" id="PF01498">
    <property type="entry name" value="HTH_Tnp_Tc3_2"/>
    <property type="match status" value="1"/>
</dbReference>
<reference evidence="3" key="2">
    <citation type="journal article" date="2023" name="IMA Fungus">
        <title>Comparative genomic study of the Penicillium genus elucidates a diverse pangenome and 15 lateral gene transfer events.</title>
        <authorList>
            <person name="Petersen C."/>
            <person name="Sorensen T."/>
            <person name="Nielsen M.R."/>
            <person name="Sondergaard T.E."/>
            <person name="Sorensen J.L."/>
            <person name="Fitzpatrick D.A."/>
            <person name="Frisvad J.C."/>
            <person name="Nielsen K.L."/>
        </authorList>
    </citation>
    <scope>NUCLEOTIDE SEQUENCE</scope>
    <source>
        <strain evidence="3">IBT 19713</strain>
    </source>
</reference>
<dbReference type="EMBL" id="JAPQKS010000002">
    <property type="protein sequence ID" value="KAJ5246806.1"/>
    <property type="molecule type" value="Genomic_DNA"/>
</dbReference>
<protein>
    <recommendedName>
        <fullName evidence="2">Transposase Tc1-like domain-containing protein</fullName>
    </recommendedName>
</protein>
<dbReference type="GO" id="GO:0006313">
    <property type="term" value="P:DNA transposition"/>
    <property type="evidence" value="ECO:0007669"/>
    <property type="project" value="InterPro"/>
</dbReference>
<feature type="compositionally biased region" description="Basic and acidic residues" evidence="1">
    <location>
        <begin position="121"/>
        <end position="132"/>
    </location>
</feature>
<dbReference type="OrthoDB" id="5415741at2759"/>
<dbReference type="Proteomes" id="UP001150941">
    <property type="component" value="Unassembled WGS sequence"/>
</dbReference>
<organism evidence="3 4">
    <name type="scientific">Penicillium chermesinum</name>
    <dbReference type="NCBI Taxonomy" id="63820"/>
    <lineage>
        <taxon>Eukaryota</taxon>
        <taxon>Fungi</taxon>
        <taxon>Dikarya</taxon>
        <taxon>Ascomycota</taxon>
        <taxon>Pezizomycotina</taxon>
        <taxon>Eurotiomycetes</taxon>
        <taxon>Eurotiomycetidae</taxon>
        <taxon>Eurotiales</taxon>
        <taxon>Aspergillaceae</taxon>
        <taxon>Penicillium</taxon>
    </lineage>
</organism>